<gene>
    <name evidence="1" type="ORF">AB4875_02955</name>
</gene>
<reference evidence="1 2" key="1">
    <citation type="journal article" date="2011" name="Int. J. Syst. Evol. Microbiol.">
        <title>Zhongshania antarctica gen. nov., sp. nov. and Zhongshania guokunii sp. nov., gammaproteobacteria respectively isolated from coastal attached (fast) ice and surface seawater of the Antarctic.</title>
        <authorList>
            <person name="Li H.J."/>
            <person name="Zhang X.Y."/>
            <person name="Chen C.X."/>
            <person name="Zhang Y.J."/>
            <person name="Gao Z.M."/>
            <person name="Yu Y."/>
            <person name="Chen X.L."/>
            <person name="Chen B."/>
            <person name="Zhang Y.Z."/>
        </authorList>
    </citation>
    <scope>NUCLEOTIDE SEQUENCE [LARGE SCALE GENOMIC DNA]</scope>
    <source>
        <strain evidence="1 2">R06B22</strain>
    </source>
</reference>
<comment type="caution">
    <text evidence="1">The sequence shown here is derived from an EMBL/GenBank/DDBJ whole genome shotgun (WGS) entry which is preliminary data.</text>
</comment>
<evidence type="ECO:0000313" key="1">
    <source>
        <dbReference type="EMBL" id="MEX1664430.1"/>
    </source>
</evidence>
<organism evidence="1 2">
    <name type="scientific">Zhongshania arctica</name>
    <dbReference type="NCBI Taxonomy" id="3238302"/>
    <lineage>
        <taxon>Bacteria</taxon>
        <taxon>Pseudomonadati</taxon>
        <taxon>Pseudomonadota</taxon>
        <taxon>Gammaproteobacteria</taxon>
        <taxon>Cellvibrionales</taxon>
        <taxon>Spongiibacteraceae</taxon>
        <taxon>Zhongshania</taxon>
    </lineage>
</organism>
<sequence length="69" mass="7224">MGAMTSQASSASCLGIHGNSIGARVMLGSKSIRCAHLDTRSGSGMTVYGVIYWMVGCEAVWSDLLDGRL</sequence>
<evidence type="ECO:0000313" key="2">
    <source>
        <dbReference type="Proteomes" id="UP001557484"/>
    </source>
</evidence>
<proteinExistence type="predicted"/>
<protein>
    <submittedName>
        <fullName evidence="1">Uncharacterized protein</fullName>
    </submittedName>
</protein>
<accession>A0ABV3TT24</accession>
<dbReference type="Proteomes" id="UP001557484">
    <property type="component" value="Unassembled WGS sequence"/>
</dbReference>
<keyword evidence="2" id="KW-1185">Reference proteome</keyword>
<name>A0ABV3TT24_9GAMM</name>
<dbReference type="EMBL" id="JBFRYB010000001">
    <property type="protein sequence ID" value="MEX1664430.1"/>
    <property type="molecule type" value="Genomic_DNA"/>
</dbReference>
<dbReference type="RefSeq" id="WP_368374552.1">
    <property type="nucleotide sequence ID" value="NZ_JBFRYB010000001.1"/>
</dbReference>